<evidence type="ECO:0000313" key="7">
    <source>
        <dbReference type="EMBL" id="NUZ05720.1"/>
    </source>
</evidence>
<dbReference type="InterPro" id="IPR039650">
    <property type="entry name" value="HdrA-like"/>
</dbReference>
<accession>A0A7Y6TW53</accession>
<evidence type="ECO:0000256" key="3">
    <source>
        <dbReference type="ARBA" id="ARBA00023002"/>
    </source>
</evidence>
<proteinExistence type="predicted"/>
<dbReference type="GO" id="GO:0051539">
    <property type="term" value="F:4 iron, 4 sulfur cluster binding"/>
    <property type="evidence" value="ECO:0007669"/>
    <property type="project" value="UniProtKB-KW"/>
</dbReference>
<name>A0A7Y6TW53_9BURK</name>
<dbReference type="GO" id="GO:0046872">
    <property type="term" value="F:metal ion binding"/>
    <property type="evidence" value="ECO:0007669"/>
    <property type="project" value="UniProtKB-KW"/>
</dbReference>
<keyword evidence="8" id="KW-1185">Reference proteome</keyword>
<dbReference type="EMBL" id="JABWMJ010000003">
    <property type="protein sequence ID" value="NUZ05720.1"/>
    <property type="molecule type" value="Genomic_DNA"/>
</dbReference>
<dbReference type="Proteomes" id="UP000529637">
    <property type="component" value="Unassembled WGS sequence"/>
</dbReference>
<dbReference type="GO" id="GO:0016491">
    <property type="term" value="F:oxidoreductase activity"/>
    <property type="evidence" value="ECO:0007669"/>
    <property type="project" value="UniProtKB-KW"/>
</dbReference>
<protein>
    <submittedName>
        <fullName evidence="7">FAD-dependent oxidoreductase</fullName>
    </submittedName>
</protein>
<dbReference type="Gene3D" id="3.50.50.60">
    <property type="entry name" value="FAD/NAD(P)-binding domain"/>
    <property type="match status" value="1"/>
</dbReference>
<keyword evidence="5" id="KW-0411">Iron-sulfur</keyword>
<feature type="compositionally biased region" description="Low complexity" evidence="6">
    <location>
        <begin position="62"/>
        <end position="75"/>
    </location>
</feature>
<evidence type="ECO:0000256" key="1">
    <source>
        <dbReference type="ARBA" id="ARBA00022485"/>
    </source>
</evidence>
<keyword evidence="1" id="KW-0004">4Fe-4S</keyword>
<organism evidence="7 8">
    <name type="scientific">Piscinibacter koreensis</name>
    <dbReference type="NCBI Taxonomy" id="2742824"/>
    <lineage>
        <taxon>Bacteria</taxon>
        <taxon>Pseudomonadati</taxon>
        <taxon>Pseudomonadota</taxon>
        <taxon>Betaproteobacteria</taxon>
        <taxon>Burkholderiales</taxon>
        <taxon>Sphaerotilaceae</taxon>
        <taxon>Piscinibacter</taxon>
    </lineage>
</organism>
<keyword evidence="4" id="KW-0408">Iron</keyword>
<comment type="caution">
    <text evidence="7">The sequence shown here is derived from an EMBL/GenBank/DDBJ whole genome shotgun (WGS) entry which is preliminary data.</text>
</comment>
<dbReference type="PANTHER" id="PTHR43498">
    <property type="entry name" value="FERREDOXIN:COB-COM HETERODISULFIDE REDUCTASE SUBUNIT A"/>
    <property type="match status" value="1"/>
</dbReference>
<evidence type="ECO:0000256" key="4">
    <source>
        <dbReference type="ARBA" id="ARBA00023004"/>
    </source>
</evidence>
<evidence type="ECO:0000256" key="5">
    <source>
        <dbReference type="ARBA" id="ARBA00023014"/>
    </source>
</evidence>
<reference evidence="7 8" key="1">
    <citation type="submission" date="2020-06" db="EMBL/GenBank/DDBJ databases">
        <title>Schlegella sp. ID0723 isolated from air conditioner.</title>
        <authorList>
            <person name="Kim D.Y."/>
            <person name="Kim D.-U."/>
        </authorList>
    </citation>
    <scope>NUCLEOTIDE SEQUENCE [LARGE SCALE GENOMIC DNA]</scope>
    <source>
        <strain evidence="7 8">ID0723</strain>
    </source>
</reference>
<sequence length="525" mass="55785">MGAEGLRGDFEGRRNRTRGALWPSRRDDPGGRAGRALLVRSARTTRRRATVPAAPRQDRRTPTPSTRPVTERSPTFSATLDEPARRTPLHGEYDVAVLGGGPAGIAAAASAARNGARVLLVERYGFLGGMGTAAGVTNFCGLHANVHGEIRQVVHGVADELLDRMRALDGLNEPHLIFGKIHAQAYDMAAFKCAADALLVAAGVELLFHALAVGTVRDADGRLDALLVETKSGRRAVRARVFVDASGDGDLAQHTDVPMEKGDAGGSLLYPTLMFRVGDVDAARAGDAWATIPARMDAAAASGAYAFPRRGAIVRPQKRAYEWRVNVTQLRNPDGSATDGTDARSLSAGEVEGRRQIVDYLRFLRAEVPGFENAYLLDIATQLGIRETRRLVGEVALTGEHVVGCADFADSIGVNGWPLEMHVAGDVVWRWPPIPASRGYNQLPYRMLLPRRATHGGVDNLLAAGRCASMTHEGHSAARVSGACFVMGQAAGTAAALAVRAGVSPHDLAPESLQQTLADQGAFLG</sequence>
<dbReference type="InterPro" id="IPR036188">
    <property type="entry name" value="FAD/NAD-bd_sf"/>
</dbReference>
<feature type="region of interest" description="Disordered" evidence="6">
    <location>
        <begin position="1"/>
        <end position="83"/>
    </location>
</feature>
<gene>
    <name evidence="7" type="ORF">HQN59_08080</name>
</gene>
<keyword evidence="2" id="KW-0479">Metal-binding</keyword>
<evidence type="ECO:0000256" key="2">
    <source>
        <dbReference type="ARBA" id="ARBA00022723"/>
    </source>
</evidence>
<evidence type="ECO:0000256" key="6">
    <source>
        <dbReference type="SAM" id="MobiDB-lite"/>
    </source>
</evidence>
<keyword evidence="3" id="KW-0560">Oxidoreductase</keyword>
<dbReference type="PANTHER" id="PTHR43498:SF1">
    <property type="entry name" value="COB--COM HETERODISULFIDE REDUCTASE IRON-SULFUR SUBUNIT A"/>
    <property type="match status" value="1"/>
</dbReference>
<dbReference type="PRINTS" id="PR00411">
    <property type="entry name" value="PNDRDTASEI"/>
</dbReference>
<evidence type="ECO:0000313" key="8">
    <source>
        <dbReference type="Proteomes" id="UP000529637"/>
    </source>
</evidence>
<dbReference type="Pfam" id="PF12831">
    <property type="entry name" value="FAD_oxidored"/>
    <property type="match status" value="1"/>
</dbReference>
<feature type="compositionally biased region" description="Basic and acidic residues" evidence="6">
    <location>
        <begin position="1"/>
        <end position="14"/>
    </location>
</feature>
<dbReference type="SUPFAM" id="SSF51905">
    <property type="entry name" value="FAD/NAD(P)-binding domain"/>
    <property type="match status" value="1"/>
</dbReference>
<dbReference type="AlphaFoldDB" id="A0A7Y6TW53"/>